<dbReference type="HOGENOM" id="CLU_2313624_0_0_2"/>
<sequence length="99" mass="11630">MDATTNFFISYFLPLISFLGLLNLLYTLYSRSRMDRLRFISSSVVSIFTILFGTMPYARYNRLLGESFCNLMVFVLPVSFFLVSLLLWLLRNKYVSELK</sequence>
<name>A0A075WH58_ARCFL</name>
<feature type="transmembrane region" description="Helical" evidence="1">
    <location>
        <begin position="70"/>
        <end position="90"/>
    </location>
</feature>
<reference evidence="2 3" key="1">
    <citation type="submission" date="2013-07" db="EMBL/GenBank/DDBJ databases">
        <title>Genome of Archaeoglobus fulgidus.</title>
        <authorList>
            <person name="Fiebig A."/>
            <person name="Birkeland N.-K."/>
        </authorList>
    </citation>
    <scope>NUCLEOTIDE SEQUENCE [LARGE SCALE GENOMIC DNA]</scope>
    <source>
        <strain evidence="2 3">DSM 8774</strain>
    </source>
</reference>
<feature type="transmembrane region" description="Helical" evidence="1">
    <location>
        <begin position="37"/>
        <end position="58"/>
    </location>
</feature>
<gene>
    <name evidence="2" type="ORF">AFULGI_00024000</name>
</gene>
<keyword evidence="1" id="KW-0472">Membrane</keyword>
<accession>A0A075WH58</accession>
<evidence type="ECO:0000256" key="1">
    <source>
        <dbReference type="SAM" id="Phobius"/>
    </source>
</evidence>
<evidence type="ECO:0000313" key="3">
    <source>
        <dbReference type="Proteomes" id="UP000028501"/>
    </source>
</evidence>
<evidence type="ECO:0000313" key="2">
    <source>
        <dbReference type="EMBL" id="AIG99117.1"/>
    </source>
</evidence>
<protein>
    <submittedName>
        <fullName evidence="2">Uncharacterized protein</fullName>
    </submittedName>
</protein>
<dbReference type="AlphaFoldDB" id="A0A075WH58"/>
<proteinExistence type="predicted"/>
<dbReference type="KEGG" id="afg:AFULGI_00024000"/>
<dbReference type="EMBL" id="CP006577">
    <property type="protein sequence ID" value="AIG99117.1"/>
    <property type="molecule type" value="Genomic_DNA"/>
</dbReference>
<organism evidence="2 3">
    <name type="scientific">Archaeoglobus fulgidus DSM 8774</name>
    <dbReference type="NCBI Taxonomy" id="1344584"/>
    <lineage>
        <taxon>Archaea</taxon>
        <taxon>Methanobacteriati</taxon>
        <taxon>Methanobacteriota</taxon>
        <taxon>Archaeoglobi</taxon>
        <taxon>Archaeoglobales</taxon>
        <taxon>Archaeoglobaceae</taxon>
        <taxon>Archaeoglobus</taxon>
    </lineage>
</organism>
<feature type="transmembrane region" description="Helical" evidence="1">
    <location>
        <begin position="6"/>
        <end position="25"/>
    </location>
</feature>
<keyword evidence="1" id="KW-1133">Transmembrane helix</keyword>
<dbReference type="Proteomes" id="UP000028501">
    <property type="component" value="Chromosome"/>
</dbReference>
<keyword evidence="1" id="KW-0812">Transmembrane</keyword>